<dbReference type="InterPro" id="IPR043128">
    <property type="entry name" value="Rev_trsase/Diguanyl_cyclase"/>
</dbReference>
<accession>A0A085N9V5</accession>
<dbReference type="Pfam" id="PF00078">
    <property type="entry name" value="RVT_1"/>
    <property type="match status" value="1"/>
</dbReference>
<dbReference type="PROSITE" id="PS50878">
    <property type="entry name" value="RT_POL"/>
    <property type="match status" value="1"/>
</dbReference>
<reference evidence="2" key="1">
    <citation type="journal article" date="2014" name="Nat. Genet.">
        <title>Genome and transcriptome of the porcine whipworm Trichuris suis.</title>
        <authorList>
            <person name="Jex A.R."/>
            <person name="Nejsum P."/>
            <person name="Schwarz E.M."/>
            <person name="Hu L."/>
            <person name="Young N.D."/>
            <person name="Hall R.S."/>
            <person name="Korhonen P.K."/>
            <person name="Liao S."/>
            <person name="Thamsborg S."/>
            <person name="Xia J."/>
            <person name="Xu P."/>
            <person name="Wang S."/>
            <person name="Scheerlinck J.P."/>
            <person name="Hofmann A."/>
            <person name="Sternberg P.W."/>
            <person name="Wang J."/>
            <person name="Gasser R.B."/>
        </authorList>
    </citation>
    <scope>NUCLEOTIDE SEQUENCE [LARGE SCALE GENOMIC DNA]</scope>
    <source>
        <strain evidence="2">DCEP-RM93F</strain>
    </source>
</reference>
<dbReference type="SUPFAM" id="SSF56672">
    <property type="entry name" value="DNA/RNA polymerases"/>
    <property type="match status" value="1"/>
</dbReference>
<proteinExistence type="predicted"/>
<evidence type="ECO:0000313" key="2">
    <source>
        <dbReference type="EMBL" id="KFD66251.1"/>
    </source>
</evidence>
<sequence length="496" mass="55206">MWHCLNAQIRQERAGMPGLAGREPTCLPHFLDKVATEGKDTTEDGSSSQPWRAELLLNGAAARFKLDSGADVTCIPEGHPLVPAVLCSVTGLKLLGPSNRPLHVLGSFQATLKHKEHHVDEMCYVIRDLGEPLLSRQASVSLQLIQKVCFVTLPDVQRPAVIGSSEIDANSSIGTEAIECACRRDPEFANVVKKYPTLFKGLGTLKGEYKIQLKPGAEPHAISAPRRVAIHYRGLLRRHLKQMVRDKVIRPVEEPTEWCSGIVVVPKADGKSVRICVDLTALNKSLRRSLFTLPTVEEQLALLTDAKVFSKLDANSGFWQIPLSRDSSLLTTFMTPFGRFCFQRLPFGISSAPEYFQSRMNDILVGLPGVLCHMVDILVFGRSYEQHDKRLSRVLNRLLRSGLTLNAKCQFRRQSLIFLGHQISGSGILPDPAKVEALVKMPVPNDVAAVRRFIGMVNHFGRFIEKLAEKTKALRDLLKENVDFVWDAPSNRRLTN</sequence>
<dbReference type="CDD" id="cd01647">
    <property type="entry name" value="RT_LTR"/>
    <property type="match status" value="1"/>
</dbReference>
<dbReference type="AlphaFoldDB" id="A0A085N9V5"/>
<dbReference type="InterPro" id="IPR000477">
    <property type="entry name" value="RT_dom"/>
</dbReference>
<dbReference type="PANTHER" id="PTHR37984:SF9">
    <property type="entry name" value="INTEGRASE CATALYTIC DOMAIN-CONTAINING PROTEIN"/>
    <property type="match status" value="1"/>
</dbReference>
<dbReference type="Gene3D" id="3.10.10.10">
    <property type="entry name" value="HIV Type 1 Reverse Transcriptase, subunit A, domain 1"/>
    <property type="match status" value="1"/>
</dbReference>
<name>A0A085N9V5_9BILA</name>
<dbReference type="InterPro" id="IPR050951">
    <property type="entry name" value="Retrovirus_Pol_polyprotein"/>
</dbReference>
<dbReference type="InterPro" id="IPR043502">
    <property type="entry name" value="DNA/RNA_pol_sf"/>
</dbReference>
<dbReference type="Gene3D" id="3.30.70.270">
    <property type="match status" value="2"/>
</dbReference>
<dbReference type="Proteomes" id="UP000030758">
    <property type="component" value="Unassembled WGS sequence"/>
</dbReference>
<dbReference type="EMBL" id="KL367526">
    <property type="protein sequence ID" value="KFD66251.1"/>
    <property type="molecule type" value="Genomic_DNA"/>
</dbReference>
<organism evidence="2">
    <name type="scientific">Trichuris suis</name>
    <name type="common">pig whipworm</name>
    <dbReference type="NCBI Taxonomy" id="68888"/>
    <lineage>
        <taxon>Eukaryota</taxon>
        <taxon>Metazoa</taxon>
        <taxon>Ecdysozoa</taxon>
        <taxon>Nematoda</taxon>
        <taxon>Enoplea</taxon>
        <taxon>Dorylaimia</taxon>
        <taxon>Trichinellida</taxon>
        <taxon>Trichuridae</taxon>
        <taxon>Trichuris</taxon>
    </lineage>
</organism>
<evidence type="ECO:0000259" key="1">
    <source>
        <dbReference type="PROSITE" id="PS50878"/>
    </source>
</evidence>
<dbReference type="PANTHER" id="PTHR37984">
    <property type="entry name" value="PROTEIN CBG26694"/>
    <property type="match status" value="1"/>
</dbReference>
<gene>
    <name evidence="2" type="ORF">M514_21538</name>
</gene>
<feature type="domain" description="Reverse transcriptase" evidence="1">
    <location>
        <begin position="246"/>
        <end position="423"/>
    </location>
</feature>
<protein>
    <recommendedName>
        <fullName evidence="1">Reverse transcriptase domain-containing protein</fullName>
    </recommendedName>
</protein>